<dbReference type="KEGG" id="asoc:CB4_01267"/>
<proteinExistence type="predicted"/>
<dbReference type="GO" id="GO:0003700">
    <property type="term" value="F:DNA-binding transcription factor activity"/>
    <property type="evidence" value="ECO:0007669"/>
    <property type="project" value="InterPro"/>
</dbReference>
<keyword evidence="2" id="KW-1185">Reference proteome</keyword>
<dbReference type="GO" id="GO:0006352">
    <property type="term" value="P:DNA-templated transcription initiation"/>
    <property type="evidence" value="ECO:0007669"/>
    <property type="project" value="InterPro"/>
</dbReference>
<organism evidence="1 2">
    <name type="scientific">Aneurinibacillus soli</name>
    <dbReference type="NCBI Taxonomy" id="1500254"/>
    <lineage>
        <taxon>Bacteria</taxon>
        <taxon>Bacillati</taxon>
        <taxon>Bacillota</taxon>
        <taxon>Bacilli</taxon>
        <taxon>Bacillales</taxon>
        <taxon>Paenibacillaceae</taxon>
        <taxon>Aneurinibacillus group</taxon>
        <taxon>Aneurinibacillus</taxon>
    </lineage>
</organism>
<name>A0A0U5ATL5_9BACL</name>
<dbReference type="AlphaFoldDB" id="A0A0U5ATL5"/>
<sequence length="69" mass="8124">MSSLFAMLTMFFKDMMMFVSYIKNNAFPQPLSEAEENRYLDLMAEGDKYARNMLIEHNLRLVAHITKTL</sequence>
<accession>A0A0U5ATL5</accession>
<protein>
    <submittedName>
        <fullName evidence="1">RNA polymerase sigma-K factor</fullName>
    </submittedName>
</protein>
<evidence type="ECO:0000313" key="1">
    <source>
        <dbReference type="EMBL" id="BAU27098.1"/>
    </source>
</evidence>
<gene>
    <name evidence="1" type="primary">sigK_2</name>
    <name evidence="1" type="ORF">CB4_01267</name>
</gene>
<dbReference type="SUPFAM" id="SSF88946">
    <property type="entry name" value="Sigma2 domain of RNA polymerase sigma factors"/>
    <property type="match status" value="1"/>
</dbReference>
<dbReference type="Proteomes" id="UP000217696">
    <property type="component" value="Chromosome"/>
</dbReference>
<dbReference type="InterPro" id="IPR013325">
    <property type="entry name" value="RNA_pol_sigma_r2"/>
</dbReference>
<evidence type="ECO:0000313" key="2">
    <source>
        <dbReference type="Proteomes" id="UP000217696"/>
    </source>
</evidence>
<dbReference type="EMBL" id="AP017312">
    <property type="protein sequence ID" value="BAU27098.1"/>
    <property type="molecule type" value="Genomic_DNA"/>
</dbReference>
<reference evidence="1 2" key="1">
    <citation type="submission" date="2015-12" db="EMBL/GenBank/DDBJ databases">
        <title>Genome sequence of Aneurinibacillus soli.</title>
        <authorList>
            <person name="Lee J.S."/>
            <person name="Lee K.C."/>
            <person name="Kim K.K."/>
            <person name="Lee B.W."/>
        </authorList>
    </citation>
    <scope>NUCLEOTIDE SEQUENCE [LARGE SCALE GENOMIC DNA]</scope>
    <source>
        <strain evidence="1 2">CB4</strain>
    </source>
</reference>